<comment type="similarity">
    <text evidence="5">Belongs to the NRP synthetase family.</text>
</comment>
<dbReference type="FunFam" id="3.30.559.10:FF:000017">
    <property type="entry name" value="Nonribosomal peptide synthase Pes1"/>
    <property type="match status" value="1"/>
</dbReference>
<dbReference type="GO" id="GO:0016874">
    <property type="term" value="F:ligase activity"/>
    <property type="evidence" value="ECO:0007669"/>
    <property type="project" value="UniProtKB-KW"/>
</dbReference>
<dbReference type="InterPro" id="IPR042099">
    <property type="entry name" value="ANL_N_sf"/>
</dbReference>
<dbReference type="NCBIfam" id="TIGR01733">
    <property type="entry name" value="AA-adenyl-dom"/>
    <property type="match status" value="4"/>
</dbReference>
<dbReference type="Pfam" id="PF00668">
    <property type="entry name" value="Condensation"/>
    <property type="match status" value="6"/>
</dbReference>
<feature type="domain" description="Carrier" evidence="7">
    <location>
        <begin position="4463"/>
        <end position="4537"/>
    </location>
</feature>
<dbReference type="Gene3D" id="3.30.300.30">
    <property type="match status" value="4"/>
</dbReference>
<dbReference type="Gene3D" id="3.30.559.10">
    <property type="entry name" value="Chloramphenicol acetyltransferase-like domain"/>
    <property type="match status" value="6"/>
</dbReference>
<evidence type="ECO:0000313" key="8">
    <source>
        <dbReference type="EMBL" id="PVI05768.1"/>
    </source>
</evidence>
<dbReference type="Gene3D" id="3.40.50.12780">
    <property type="entry name" value="N-terminal domain of ligase-like"/>
    <property type="match status" value="4"/>
</dbReference>
<evidence type="ECO:0000259" key="7">
    <source>
        <dbReference type="PROSITE" id="PS50075"/>
    </source>
</evidence>
<dbReference type="NCBIfam" id="NF003417">
    <property type="entry name" value="PRK04813.1"/>
    <property type="match status" value="4"/>
</dbReference>
<dbReference type="SUPFAM" id="SSF47336">
    <property type="entry name" value="ACP-like"/>
    <property type="match status" value="4"/>
</dbReference>
<dbReference type="FunFam" id="3.30.559.10:FF:000016">
    <property type="entry name" value="Nonribosomal peptide synthase Pes1"/>
    <property type="match status" value="2"/>
</dbReference>
<dbReference type="InterPro" id="IPR006162">
    <property type="entry name" value="Ppantetheine_attach_site"/>
</dbReference>
<dbReference type="CDD" id="cd19534">
    <property type="entry name" value="E_NRPS"/>
    <property type="match status" value="1"/>
</dbReference>
<dbReference type="PROSITE" id="PS50075">
    <property type="entry name" value="CARRIER"/>
    <property type="match status" value="4"/>
</dbReference>
<dbReference type="Gene3D" id="1.10.1200.10">
    <property type="entry name" value="ACP-like"/>
    <property type="match status" value="4"/>
</dbReference>
<dbReference type="FunFam" id="3.40.50.12780:FF:000014">
    <property type="entry name" value="Nonribosomal peptide synthetase 1"/>
    <property type="match status" value="4"/>
</dbReference>
<dbReference type="FunFam" id="3.30.559.30:FF:000005">
    <property type="entry name" value="Nonribosomal peptide synthase Pes1"/>
    <property type="match status" value="1"/>
</dbReference>
<evidence type="ECO:0000256" key="3">
    <source>
        <dbReference type="ARBA" id="ARBA00022553"/>
    </source>
</evidence>
<dbReference type="SMART" id="SM00823">
    <property type="entry name" value="PKS_PP"/>
    <property type="match status" value="4"/>
</dbReference>
<dbReference type="STRING" id="97972.A0A2V1E5A2"/>
<comment type="pathway">
    <text evidence="1">Mycotoxin biosynthesis.</text>
</comment>
<dbReference type="SUPFAM" id="SSF56801">
    <property type="entry name" value="Acetyl-CoA synthetase-like"/>
    <property type="match status" value="4"/>
</dbReference>
<keyword evidence="4" id="KW-0436">Ligase</keyword>
<proteinExistence type="inferred from homology"/>
<dbReference type="FunFam" id="3.30.300.30:FF:000015">
    <property type="entry name" value="Nonribosomal peptide synthase SidD"/>
    <property type="match status" value="4"/>
</dbReference>
<dbReference type="FunFam" id="1.10.1200.10:FF:000005">
    <property type="entry name" value="Nonribosomal peptide synthetase 1"/>
    <property type="match status" value="1"/>
</dbReference>
<dbReference type="InterPro" id="IPR045851">
    <property type="entry name" value="AMP-bd_C_sf"/>
</dbReference>
<feature type="region of interest" description="Disordered" evidence="6">
    <location>
        <begin position="5446"/>
        <end position="5471"/>
    </location>
</feature>
<dbReference type="Gene3D" id="3.30.559.30">
    <property type="entry name" value="Nonribosomal peptide synthetase, condensation domain"/>
    <property type="match status" value="6"/>
</dbReference>
<evidence type="ECO:0000313" key="9">
    <source>
        <dbReference type="Proteomes" id="UP000244855"/>
    </source>
</evidence>
<dbReference type="InterPro" id="IPR020806">
    <property type="entry name" value="PKS_PP-bd"/>
</dbReference>
<dbReference type="GO" id="GO:0005737">
    <property type="term" value="C:cytoplasm"/>
    <property type="evidence" value="ECO:0007669"/>
    <property type="project" value="TreeGrafter"/>
</dbReference>
<dbReference type="InterPro" id="IPR000873">
    <property type="entry name" value="AMP-dep_synth/lig_dom"/>
</dbReference>
<dbReference type="CDD" id="cd05918">
    <property type="entry name" value="A_NRPS_SidN3_like"/>
    <property type="match status" value="4"/>
</dbReference>
<dbReference type="PROSITE" id="PS00455">
    <property type="entry name" value="AMP_BINDING"/>
    <property type="match status" value="4"/>
</dbReference>
<dbReference type="Pfam" id="PF00501">
    <property type="entry name" value="AMP-binding"/>
    <property type="match status" value="4"/>
</dbReference>
<feature type="domain" description="Carrier" evidence="7">
    <location>
        <begin position="3344"/>
        <end position="3421"/>
    </location>
</feature>
<accession>A0A2V1E5A2</accession>
<gene>
    <name evidence="8" type="ORF">DM02DRAFT_684156</name>
</gene>
<dbReference type="InterPro" id="IPR010071">
    <property type="entry name" value="AA_adenyl_dom"/>
</dbReference>
<dbReference type="FunFam" id="1.10.1200.10:FF:000046">
    <property type="entry name" value="Nonribosomal peptide synthetase easA"/>
    <property type="match status" value="1"/>
</dbReference>
<dbReference type="GO" id="GO:0043041">
    <property type="term" value="P:amino acid activation for nonribosomal peptide biosynthetic process"/>
    <property type="evidence" value="ECO:0007669"/>
    <property type="project" value="TreeGrafter"/>
</dbReference>
<name>A0A2V1E5A2_9PLEO</name>
<dbReference type="InterPro" id="IPR036736">
    <property type="entry name" value="ACP-like_sf"/>
</dbReference>
<feature type="domain" description="Carrier" evidence="7">
    <location>
        <begin position="2243"/>
        <end position="2319"/>
    </location>
</feature>
<dbReference type="SMART" id="SM01294">
    <property type="entry name" value="PKS_PP_betabranch"/>
    <property type="match status" value="1"/>
</dbReference>
<dbReference type="InterPro" id="IPR020845">
    <property type="entry name" value="AMP-binding_CS"/>
</dbReference>
<dbReference type="CDD" id="cd19545">
    <property type="entry name" value="FUM14_C_NRPS-like"/>
    <property type="match status" value="2"/>
</dbReference>
<sequence length="5625" mass="624064">MKHISSLFCSNWATDTLENLEQESGHSIEAIINTAWAITLWCYSGDEEISFLSTKGGAQNRCTILINRNVSNDTAVTVGSHRKKDPWSNTVTLFASTADAVTYSTSFITSYLIGLKCNIAADQVTCTVHFIDEVIDARAGDRIATTFAHIMNLIMTRRDVTLDLLDLVSENDMEEIWSWNNAQAPEAVCNCVQNLFRNQVEKQPKALAVDAFDGSFTYEELDRCSDRITQHLKSVGVGLESIVALCFEKSRWAIAALMAVIKVGGAFVFIDPKNPRSRREEILTQLPNADFILTDVHHEKSWQEMGIPPIVICDELVKGIREFDMTPHLEVRPDDLLYIIFTSGSTGIPKACQITHSAFLSGALQHAARSNLGSDSRVLQLASYSFDVSVLEILTSLISGACVCTPGNDAIVKGLANSINLYRITWSFLTPSLVNLIKPDEVPTLKTLILGGEMLHRSAIQIWAPRLQLVNGYGPSECSIAATADSHLEPHSDPADIGRAMGGLCWIVQTDNHNRLVPIGSVGELLISGPILAKGYLNNPEKTSEVFIENPAWIKGASGPAASFRRFYKTGDLARLNSDGTIHFIGRKDTQVKLRGLRIELGEIEHHIAQNPSVNHAAVLLPKQGPCSNKLVAVISLKNLSGSQIARSKAIISLINKVEVNDQLNAIKSQLAEKVPDYMIPNIFIAIEAWPLLTSAKLDRKQMQRWLLDMTVETYHRIIGLSPTPNTTRDEQTAQFKASITEIIGGVLNIPADAIPDDKSFLGLGGDSITAMQVMSQGRSNGISLTIRDILRSKDIHELVASAKRSFNTPDMTMTEEKFDHPFQLSPVQRMYARKLLSDHEETPEIHFNQSFFLRLAKNTHRAVVRAGLDAIVSRHSMLRCRFHRDASGSWTQKIWPRAEGSYRFKYHTLRSIKDAGVIATISQRTLGLAGPVFSVDLLELGQEQFLFMVAHHAVIDWVSWRILLRDLEEYIGTGDISASQPLPFQNWVNMQAEHEAGNVAPERSLPFKVSAPDFSYWAADASSNILAETMERTVRLDKRTTALLLGDQPHKALRTEALDFLLSALFSSFGRKFSDRKLPTIFCEGHGREPWDTSIDVTGTVGWFTTMYPLSIEGSPSEDLISILKKVKDVRHLVADNGRPYFASRFHNERAAELFKGHDLIEISFDYLGQFQTLERPDATLRQEPRPDFMPQSDDMGKNLDRLSLIEITAEIIEGQMQYTFVDPSCTLSDFPLLSMSYEGLEKLVKNRLPRAGITDMAAVEDIYPCSSMQQGLLVSQSLSNTSVYEYCHVMEVRPGGNGTTIDAERFADAWARVVRRHSSLRTIFLESTQGGLYDQVVLKATASNTIIVRCSNEDVDRIFQQSAPVALNDRKPPHRLTICAVGVDKLICQLQINHAIVDGGSIANIIRDLSQAYQGNLPITSGFRFSDYIGYIQRIEASSSLDFWVDYLRGVPPCIVPQLSPLEQQVSEDRMETFEISISLSVPSIQAFCERVNVTPVSVFQVAWAMVLKIYTESSEVCFGYLSSGRDVPVPGIQEGVGAFLTMLVCRLNLTDDMAIGSAVQTVGDDFVRGLPHQHAGLDNIQHALGMNGSVLFNTLLSFHRNEHENQQIDEAGLFIQSLAVQDPTEYPLSLEIGFSKDKLTASMQHSLAHITSGQARSIANTFDQALRIIVTQPDMTIGGADLVSKYDIDRFSEFNNTSLAFSDRLMFDAIEQNARSQPDAEAISSWDGSWTYKALDETSTRIAHHLRGLGVGPDIVVPHCFYKSAWAAITMLAISKAGGAFVGFDPTHPRDRLADLMAEVKAKLICVTPDTASIFKGMENLQLVVIEPLFVDSLPIKLDPPCPELKPNNLACIILTSGTTGRPKTIAIEHRSMSTMSDRIGPQLEMNKSSRVFNFASFTYDISTHDIFVTWQRGGCVCMPSEEDRVNDLAAAIRRLQANWLSATNTVLSLLRPEQVPSLKFIITGGEPVAKETVDTWVNAGGVKMVLGCGPAETTITMSISAPINSNSHHRNIGRVYGGRAWIVDANNHDKLLPLGAAGEVLIEGPQLARSYLGNPEKTAESFIFNPKWALAMNPSEDRRFYKSGDICRWNSDGSMSIIGRKDTQIKINGRRVELGEISYQIRSCLGDSDAKVVVDAVALPNVIKRGLTVVAFLEYPSKMGDSSFLIQASNDIVLNHMDIQERLATRLPQYMMPTMYIPIAFVPQTQNGKLDRRRMQNAIASLSEDQLARYSLVNAVKKEPQTDMEALLQKLWSSVLSRPPASIGTNDGFFGLGGDSIGAIKLVAAARDMGMSLSVSVIFKSPKLSEMALAMSKIQGEEENIDFNFDSRSFDLLPPGSSASTEQIRAEAAEQCHISPASVVDLYPCTPLQEALMGVSTRLGGGAYNAQKVFRLTNDFNKHQFQLAWKSVVASEPILRTRIVSTTAAGTLQAVIDQDIEWQETDEELKSYLDKDIQATITYGSPLIRLAFVNNDGPQYFIWSAHHAVYDAWSAAITVAKIRGTLAGQRIPKSIPYKHLIRHLCQTNSAAHDAFWASQFPATKATPVCYPAKPVDYKPSFHGVVKNMLNIKVGGQGIITAPNVLRGAWAVTLSQYSSSDDVAFAATLSGRTVPVAGITDINGPTLATVPVRVSLLEMLATGATVHQYLDQIQTQATDMMPYEQTGLQKIRRINDSTRVAVDSIGSLLVIQASPSEEAQDFDSMEVIASTHEKFDSYPLVMICGTDSDGCLVVEARHDVSMVSEEQTKRMVKQYAFVLEQFCSSPLAQLTEVVKPLLPCREDVREITGWNKSLPEDSKRCIDQVVEARIKESPQDQAVCAWDGNFTYEELGQASERLAVHLQGFGIDVESKVAICIEKSRWHVVAMLAVLKAGGAYTNLNPAYPTSMLQHVFTELEATTVICSPERADLLANFAPHMIILDEDFVRRLPDTASSITSVVSPKSSAMVVFTSGSTGQPKGVVIEHGQFSSMEWYQSPQLEIQKSTRTLQFAAHWFDISNFEAFSTLMRGGCLCIPSESERLDNLSAAINKYRVNWATMVPTAALALDPEEVPGLTHLSMGGEPIRPDLHARWSSRVHLINSYGPAECSVLTTLGKLTPEASSQNIGFGFGCRTWITDKDNHDRLLPVGCVGELCVEGPIVARGYLHKPDLTAQAFIRDPGFAKQLGLSKSTRMYKTGDLVRYASDGSLIYIGRNDSQVKIHGRRIECGEVEHHIMRSSLQTPSHAVVVERIYEEGNSEKPALAAFICLQVGTPRAEQGARAEPLPLDADRWRHVIQLCDRLGNIIPSYMVPSLFIPVDRMPVTHTGKKDRKGLRELGSQLTPEQLMHYRVAGDVGDNIDSELSPVCSTASELQMQGIWAQVLDISPESIRSHDHFVQKGGDSVRAISLVTAVRRTLGRALTVGDVFRHPRLKDMAKILEEKYDIHFTTKNSNASEQEEEEIAPFALTDENNRNEILDHAAEECDVPRGTIEDIYPCTPLQEELMVISTYTPGAYVATRIFSIPETIDLGHFKAAWARAMQIFPILRTRIIPVFDDPSSGSLTSSLQVVLKEQAIEWDEIRSSVKTYLAQHDFRCRPIAYGQPLSAYALSLRSRRFVWSIHHALYDGVSASKVLQVVQSLCLGDPVPTSFPGFNRFILHLSKADVTKSDQFWRQELGEGAPASFPRLPYPTYQAQPDSEFFFSFPLAHVQKRSGILNSTLLRSAWALLSARYMESHDVVFGETLSGRNSSVARVEDLVGPTITTVPMRVQFDNKYTVAQYLQRVQEASVTLIPFQHVGLHALRKLGPKVRPSLRFNTLFEIFSVEEENSTPLHNSKYLMEIKDSTLMKGFFNSYAIVIECVLQRNDAVKIEVRFDKNVISELQVERMCEHFKEISDQLCGSGARILEDIDMASPNDMALMQSWNEGGQLESVNSTIHGIFADQVHTQPHEMAISGWDGEMTYEELDAASTIVAKALVSFWHVQPEDIVPLCFEKSKWAIVAALGVLKAGGAVSQLGISYPMPRKMEVLQDTKARFIIASPEQANAFSGTLEDAQIFIISEDQVQEVTKNLKNSSVLLPQVMPYNKAYVLFTSGSTGRSKGIVVEHRNLCTSSRAHGTQFGINTGTRVMQLGAYSFDISCADIFTTLQRGGTICVPSEDERINDMAGAINKYQANWMFTTPTVAQLLTPELVPSLRTLVLGGEAPNRGNIEVWSEKVNLLLVWGPAETTIYASANPPATLESDPARLGRPLGCKLWLCHPEDHNRVTPLGCVGEIIVEGPIVSRGYLNDEARTAASFIENPCWAVIENKSNENGGNVRRMYKTGDLARFDEDGVLRYVGRKDNQVKLHGQRLELNEVEHHILAHSTVRHTVAHIPHTGLLKDKLVVALSFNDVPLSSSSDDPSRIVPLTNDTTTGIIMADIRQDLVENLPAYMVPSVWIGVECIPLNGNGKIDRKSVRVWSESMDQQLYDTLMMGGVSSDEVQQKQARTSQEAVIQGIVHRVLNITKADLGRSFLSLGGDSITAMQLRTQARTKGLELTVQDVLKSKSLEVLAAAARPIGIDGFTSTSIQPRNSEDDSVTFGLSPIQKLFFDSTTGEPSALHCFDQSFLFHINQKVDVGALRSALETLMNRHAMLRARFRKNTEGQWSQSVSCEGVSESFGFMVDEVESSDQVEQILMGEKQGRFDIEKGPVFVAHLFEIFGPPKKQLLFLGAHHLVVDLVSWRIILSELQELLITGKLSATQSPPLFQKWLQMQEEYALTLRSHEVLPYDAAVPAANLAYWGMIDQPNTHGSMIEKGFILNELTTSRIFGSSNRALNTEPVDIILAALMTAFRSVFSERSMPAIYYEGHGRESWDVNIDPNQTVGWFTTMSPVYIPSLSNDLTENVRLTKDIRRSIPNNGMPYFSSRFLTPDGRKIYGQSGPVEILFNYAGKYQQLETEDALFTAVDNEVCQPGSSVERFALFDITAAFTKGQARVSINYNANMQHHDRIAQWISTVESMLKQAAEVLDSIRTRVPTISDFPQLQHHLNREGLIAIEKQLWKSAISMDNLVDMYPCTTMQHHMLAAQEQQHMSQGGRQGLYEVEISHYIEGKVDLERLKVAWQKVVDHHSILRTVFLPMPGEGHSYLQAVISNYDTQVPVISCADRKNLVARVKSFTSVKYGINNGEQVRPHQQFTLFTTTNKGRTLVASKLEISHALNDGTSTGILFRDLGIAYRGQQLKSVSKASEFGDYILWSEKLNTQEAVNYWRNIMNQCHSTLNTPLRLRGDSSDRKPMRKSLEICLDHTLVAVLKHFTLQQGVTLATFFQTVWSLVIQSTASSSIYPPGKWGGSLSAGTEKAQILSPFFGYMTANRDAFPGAEDMVGPLTNMLLCPTNLDSKMRVADLLKKRQTEYLDALPWQFGLEQAVKETMNERGDDWEGKLPRGLCNSVMSLQYTDIDDAHTPGANHETTDAGHASNIITRRSMSDNHNQATGASYHLPNSGKKRSQTFSTPMSTPLKIRKSRLSDGQIKEKEEDNFELQPLAYQDPNDYDVSVGVQIMTTRHNSNSHNHQQKLHDKGGRLQINAQLVYWTDTISDAHAALIKRSFERCAAELVGYNYVVVVVEGDFIIRLRSGWLCWTSCMDALEACTDGICVERGNSLSAKDEM</sequence>
<evidence type="ECO:0000256" key="2">
    <source>
        <dbReference type="ARBA" id="ARBA00022450"/>
    </source>
</evidence>
<feature type="domain" description="Carrier" evidence="7">
    <location>
        <begin position="731"/>
        <end position="807"/>
    </location>
</feature>
<dbReference type="CDD" id="cd19542">
    <property type="entry name" value="CT_NRPS-like"/>
    <property type="match status" value="1"/>
</dbReference>
<dbReference type="Proteomes" id="UP000244855">
    <property type="component" value="Unassembled WGS sequence"/>
</dbReference>
<dbReference type="PANTHER" id="PTHR45527:SF16">
    <property type="entry name" value="NONRIBOSOMAL PEPTIDE SYNTHASE ATNA-RELATED"/>
    <property type="match status" value="1"/>
</dbReference>
<protein>
    <submittedName>
        <fullName evidence="8">Acetyl-CoA synthetase-like protein</fullName>
    </submittedName>
</protein>
<dbReference type="PANTHER" id="PTHR45527">
    <property type="entry name" value="NONRIBOSOMAL PEPTIDE SYNTHETASE"/>
    <property type="match status" value="1"/>
</dbReference>
<dbReference type="FunFam" id="3.30.559.30:FF:000002">
    <property type="entry name" value="Nonribosomal peptide synthase Pes1"/>
    <property type="match status" value="2"/>
</dbReference>
<dbReference type="SUPFAM" id="SSF52777">
    <property type="entry name" value="CoA-dependent acyltransferases"/>
    <property type="match status" value="12"/>
</dbReference>
<keyword evidence="9" id="KW-1185">Reference proteome</keyword>
<dbReference type="InterPro" id="IPR009081">
    <property type="entry name" value="PP-bd_ACP"/>
</dbReference>
<dbReference type="FunFam" id="3.30.559.30:FF:000003">
    <property type="entry name" value="Nonribosomal peptide synthase SidD"/>
    <property type="match status" value="2"/>
</dbReference>
<keyword evidence="3" id="KW-0597">Phosphoprotein</keyword>
<keyword evidence="2" id="KW-0596">Phosphopantetheine</keyword>
<dbReference type="OrthoDB" id="416786at2759"/>
<dbReference type="GO" id="GO:0031177">
    <property type="term" value="F:phosphopantetheine binding"/>
    <property type="evidence" value="ECO:0007669"/>
    <property type="project" value="InterPro"/>
</dbReference>
<reference evidence="8 9" key="1">
    <citation type="journal article" date="2018" name="Sci. Rep.">
        <title>Comparative genomics provides insights into the lifestyle and reveals functional heterogeneity of dark septate endophytic fungi.</title>
        <authorList>
            <person name="Knapp D.G."/>
            <person name="Nemeth J.B."/>
            <person name="Barry K."/>
            <person name="Hainaut M."/>
            <person name="Henrissat B."/>
            <person name="Johnson J."/>
            <person name="Kuo A."/>
            <person name="Lim J.H.P."/>
            <person name="Lipzen A."/>
            <person name="Nolan M."/>
            <person name="Ohm R.A."/>
            <person name="Tamas L."/>
            <person name="Grigoriev I.V."/>
            <person name="Spatafora J.W."/>
            <person name="Nagy L.G."/>
            <person name="Kovacs G.M."/>
        </authorList>
    </citation>
    <scope>NUCLEOTIDE SEQUENCE [LARGE SCALE GENOMIC DNA]</scope>
    <source>
        <strain evidence="8 9">DSE2036</strain>
    </source>
</reference>
<dbReference type="PROSITE" id="PS00012">
    <property type="entry name" value="PHOSPHOPANTETHEINE"/>
    <property type="match status" value="2"/>
</dbReference>
<dbReference type="GO" id="GO:0044550">
    <property type="term" value="P:secondary metabolite biosynthetic process"/>
    <property type="evidence" value="ECO:0007669"/>
    <property type="project" value="TreeGrafter"/>
</dbReference>
<dbReference type="EMBL" id="KZ805312">
    <property type="protein sequence ID" value="PVI05768.1"/>
    <property type="molecule type" value="Genomic_DNA"/>
</dbReference>
<dbReference type="InterPro" id="IPR001242">
    <property type="entry name" value="Condensation_dom"/>
</dbReference>
<evidence type="ECO:0000256" key="1">
    <source>
        <dbReference type="ARBA" id="ARBA00004685"/>
    </source>
</evidence>
<evidence type="ECO:0000256" key="4">
    <source>
        <dbReference type="ARBA" id="ARBA00022598"/>
    </source>
</evidence>
<evidence type="ECO:0000256" key="5">
    <source>
        <dbReference type="ARBA" id="ARBA00029454"/>
    </source>
</evidence>
<evidence type="ECO:0000256" key="6">
    <source>
        <dbReference type="SAM" id="MobiDB-lite"/>
    </source>
</evidence>
<organism evidence="8 9">
    <name type="scientific">Periconia macrospinosa</name>
    <dbReference type="NCBI Taxonomy" id="97972"/>
    <lineage>
        <taxon>Eukaryota</taxon>
        <taxon>Fungi</taxon>
        <taxon>Dikarya</taxon>
        <taxon>Ascomycota</taxon>
        <taxon>Pezizomycotina</taxon>
        <taxon>Dothideomycetes</taxon>
        <taxon>Pleosporomycetidae</taxon>
        <taxon>Pleosporales</taxon>
        <taxon>Massarineae</taxon>
        <taxon>Periconiaceae</taxon>
        <taxon>Periconia</taxon>
    </lineage>
</organism>
<dbReference type="InterPro" id="IPR023213">
    <property type="entry name" value="CAT-like_dom_sf"/>
</dbReference>
<dbReference type="Pfam" id="PF00550">
    <property type="entry name" value="PP-binding"/>
    <property type="match status" value="4"/>
</dbReference>